<keyword evidence="11 22" id="KW-0479">Metal-binding</keyword>
<name>A0A9N9SN35_DIABA</name>
<keyword evidence="10 22" id="KW-0808">Transferase</keyword>
<dbReference type="PIRSF" id="PIRSF038146">
    <property type="entry name" value="Ser/Thr_PK_RIO3"/>
    <property type="match status" value="1"/>
</dbReference>
<evidence type="ECO:0000256" key="17">
    <source>
        <dbReference type="ARBA" id="ARBA00023118"/>
    </source>
</evidence>
<keyword evidence="8" id="KW-0597">Phosphoprotein</keyword>
<evidence type="ECO:0000256" key="12">
    <source>
        <dbReference type="ARBA" id="ARBA00022741"/>
    </source>
</evidence>
<evidence type="ECO:0000256" key="8">
    <source>
        <dbReference type="ARBA" id="ARBA00022553"/>
    </source>
</evidence>
<keyword evidence="7 22" id="KW-0723">Serine/threonine-protein kinase</keyword>
<evidence type="ECO:0000256" key="19">
    <source>
        <dbReference type="ARBA" id="ARBA00048679"/>
    </source>
</evidence>
<evidence type="ECO:0000256" key="16">
    <source>
        <dbReference type="ARBA" id="ARBA00022859"/>
    </source>
</evidence>
<keyword evidence="25" id="KW-1185">Reference proteome</keyword>
<comment type="subcellular location">
    <subcellularLocation>
        <location evidence="2">Cytoplasm</location>
    </subcellularLocation>
</comment>
<dbReference type="GO" id="GO:0046872">
    <property type="term" value="F:metal ion binding"/>
    <property type="evidence" value="ECO:0007669"/>
    <property type="project" value="UniProtKB-UniRule"/>
</dbReference>
<evidence type="ECO:0000256" key="2">
    <source>
        <dbReference type="ARBA" id="ARBA00004496"/>
    </source>
</evidence>
<keyword evidence="15 22" id="KW-0460">Magnesium</keyword>
<keyword evidence="17" id="KW-0051">Antiviral defense</keyword>
<evidence type="ECO:0000256" key="13">
    <source>
        <dbReference type="ARBA" id="ARBA00022777"/>
    </source>
</evidence>
<dbReference type="AlphaFoldDB" id="A0A9N9SN35"/>
<evidence type="ECO:0000256" key="18">
    <source>
        <dbReference type="ARBA" id="ARBA00047899"/>
    </source>
</evidence>
<comment type="subunit">
    <text evidence="20">Interacts with CASP10. Interacts with IRF3; RIOK3 probably mediates the interaction of TBK1 with IRF3. Associated with 40S pre-ribosomal particles.</text>
</comment>
<dbReference type="GO" id="GO:0042254">
    <property type="term" value="P:ribosome biogenesis"/>
    <property type="evidence" value="ECO:0007669"/>
    <property type="project" value="UniProtKB-KW"/>
</dbReference>
<comment type="similarity">
    <text evidence="3 22">Belongs to the protein kinase superfamily. RIO-type Ser/Thr kinase family.</text>
</comment>
<keyword evidence="5" id="KW-0963">Cytoplasm</keyword>
<dbReference type="FunFam" id="3.30.200.20:FF:000200">
    <property type="entry name" value="Serine/threonine-protein kinase RIO3"/>
    <property type="match status" value="1"/>
</dbReference>
<evidence type="ECO:0000256" key="7">
    <source>
        <dbReference type="ARBA" id="ARBA00022527"/>
    </source>
</evidence>
<keyword evidence="12 22" id="KW-0547">Nucleotide-binding</keyword>
<evidence type="ECO:0000256" key="20">
    <source>
        <dbReference type="ARBA" id="ARBA00064322"/>
    </source>
</evidence>
<gene>
    <name evidence="24" type="ORF">DIABBA_LOCUS2025</name>
</gene>
<dbReference type="GO" id="GO:0051607">
    <property type="term" value="P:defense response to virus"/>
    <property type="evidence" value="ECO:0007669"/>
    <property type="project" value="UniProtKB-KW"/>
</dbReference>
<evidence type="ECO:0000256" key="11">
    <source>
        <dbReference type="ARBA" id="ARBA00022723"/>
    </source>
</evidence>
<feature type="domain" description="RIO kinase" evidence="23">
    <location>
        <begin position="223"/>
        <end position="408"/>
    </location>
</feature>
<dbReference type="InterPro" id="IPR018934">
    <property type="entry name" value="RIO_dom"/>
</dbReference>
<dbReference type="Pfam" id="PF01163">
    <property type="entry name" value="RIO1"/>
    <property type="match status" value="1"/>
</dbReference>
<evidence type="ECO:0000256" key="14">
    <source>
        <dbReference type="ARBA" id="ARBA00022840"/>
    </source>
</evidence>
<dbReference type="Gene3D" id="3.30.200.20">
    <property type="entry name" value="Phosphorylase Kinase, domain 1"/>
    <property type="match status" value="1"/>
</dbReference>
<dbReference type="InterPro" id="IPR051272">
    <property type="entry name" value="RIO-type_Ser/Thr_kinase"/>
</dbReference>
<dbReference type="EMBL" id="OU898276">
    <property type="protein sequence ID" value="CAG9828083.1"/>
    <property type="molecule type" value="Genomic_DNA"/>
</dbReference>
<evidence type="ECO:0000256" key="9">
    <source>
        <dbReference type="ARBA" id="ARBA00022588"/>
    </source>
</evidence>
<evidence type="ECO:0000256" key="15">
    <source>
        <dbReference type="ARBA" id="ARBA00022842"/>
    </source>
</evidence>
<evidence type="ECO:0000256" key="21">
    <source>
        <dbReference type="ARBA" id="ARBA00068351"/>
    </source>
</evidence>
<dbReference type="GO" id="GO:0005524">
    <property type="term" value="F:ATP binding"/>
    <property type="evidence" value="ECO:0007669"/>
    <property type="project" value="UniProtKB-UniRule"/>
</dbReference>
<dbReference type="InterPro" id="IPR000687">
    <property type="entry name" value="RIO_kinase"/>
</dbReference>
<dbReference type="PANTHER" id="PTHR45723">
    <property type="entry name" value="SERINE/THREONINE-PROTEIN KINASE RIO1"/>
    <property type="match status" value="1"/>
</dbReference>
<dbReference type="GO" id="GO:0045087">
    <property type="term" value="P:innate immune response"/>
    <property type="evidence" value="ECO:0007669"/>
    <property type="project" value="UniProtKB-KW"/>
</dbReference>
<keyword evidence="14" id="KW-0067">ATP-binding</keyword>
<reference evidence="24" key="1">
    <citation type="submission" date="2022-01" db="EMBL/GenBank/DDBJ databases">
        <authorList>
            <person name="King R."/>
        </authorList>
    </citation>
    <scope>NUCLEOTIDE SEQUENCE</scope>
</reference>
<comment type="catalytic activity">
    <reaction evidence="18 22">
        <text>L-threonyl-[protein] + ATP = O-phospho-L-threonyl-[protein] + ADP + H(+)</text>
        <dbReference type="Rhea" id="RHEA:46608"/>
        <dbReference type="Rhea" id="RHEA-COMP:11060"/>
        <dbReference type="Rhea" id="RHEA-COMP:11605"/>
        <dbReference type="ChEBI" id="CHEBI:15378"/>
        <dbReference type="ChEBI" id="CHEBI:30013"/>
        <dbReference type="ChEBI" id="CHEBI:30616"/>
        <dbReference type="ChEBI" id="CHEBI:61977"/>
        <dbReference type="ChEBI" id="CHEBI:456216"/>
        <dbReference type="EC" id="2.7.11.1"/>
    </reaction>
</comment>
<keyword evidence="9" id="KW-0399">Innate immunity</keyword>
<evidence type="ECO:0000256" key="6">
    <source>
        <dbReference type="ARBA" id="ARBA00022517"/>
    </source>
</evidence>
<evidence type="ECO:0000256" key="4">
    <source>
        <dbReference type="ARBA" id="ARBA00012513"/>
    </source>
</evidence>
<dbReference type="GO" id="GO:0005737">
    <property type="term" value="C:cytoplasm"/>
    <property type="evidence" value="ECO:0007669"/>
    <property type="project" value="UniProtKB-SubCell"/>
</dbReference>
<keyword evidence="13 22" id="KW-0418">Kinase</keyword>
<comment type="catalytic activity">
    <reaction evidence="19 22">
        <text>L-seryl-[protein] + ATP = O-phospho-L-seryl-[protein] + ADP + H(+)</text>
        <dbReference type="Rhea" id="RHEA:17989"/>
        <dbReference type="Rhea" id="RHEA-COMP:9863"/>
        <dbReference type="Rhea" id="RHEA-COMP:11604"/>
        <dbReference type="ChEBI" id="CHEBI:15378"/>
        <dbReference type="ChEBI" id="CHEBI:29999"/>
        <dbReference type="ChEBI" id="CHEBI:30616"/>
        <dbReference type="ChEBI" id="CHEBI:83421"/>
        <dbReference type="ChEBI" id="CHEBI:456216"/>
        <dbReference type="EC" id="2.7.11.1"/>
    </reaction>
</comment>
<proteinExistence type="inferred from homology"/>
<protein>
    <recommendedName>
        <fullName evidence="21 22">Serine/threonine-protein kinase RIO3</fullName>
        <ecNumber evidence="4 22">2.7.11.1</ecNumber>
    </recommendedName>
</protein>
<evidence type="ECO:0000313" key="25">
    <source>
        <dbReference type="Proteomes" id="UP001153709"/>
    </source>
</evidence>
<evidence type="ECO:0000259" key="23">
    <source>
        <dbReference type="SMART" id="SM00090"/>
    </source>
</evidence>
<evidence type="ECO:0000256" key="10">
    <source>
        <dbReference type="ARBA" id="ARBA00022679"/>
    </source>
</evidence>
<organism evidence="24 25">
    <name type="scientific">Diabrotica balteata</name>
    <name type="common">Banded cucumber beetle</name>
    <dbReference type="NCBI Taxonomy" id="107213"/>
    <lineage>
        <taxon>Eukaryota</taxon>
        <taxon>Metazoa</taxon>
        <taxon>Ecdysozoa</taxon>
        <taxon>Arthropoda</taxon>
        <taxon>Hexapoda</taxon>
        <taxon>Insecta</taxon>
        <taxon>Pterygota</taxon>
        <taxon>Neoptera</taxon>
        <taxon>Endopterygota</taxon>
        <taxon>Coleoptera</taxon>
        <taxon>Polyphaga</taxon>
        <taxon>Cucujiformia</taxon>
        <taxon>Chrysomeloidea</taxon>
        <taxon>Chrysomelidae</taxon>
        <taxon>Galerucinae</taxon>
        <taxon>Diabroticina</taxon>
        <taxon>Diabroticites</taxon>
        <taxon>Diabrotica</taxon>
    </lineage>
</organism>
<evidence type="ECO:0000256" key="22">
    <source>
        <dbReference type="PIRNR" id="PIRNR038146"/>
    </source>
</evidence>
<comment type="cofactor">
    <cofactor evidence="1 22">
        <name>Mg(2+)</name>
        <dbReference type="ChEBI" id="CHEBI:18420"/>
    </cofactor>
</comment>
<evidence type="ECO:0000256" key="1">
    <source>
        <dbReference type="ARBA" id="ARBA00001946"/>
    </source>
</evidence>
<dbReference type="SMART" id="SM00090">
    <property type="entry name" value="RIO"/>
    <property type="match status" value="1"/>
</dbReference>
<dbReference type="Proteomes" id="UP001153709">
    <property type="component" value="Chromosome 1"/>
</dbReference>
<evidence type="ECO:0000313" key="24">
    <source>
        <dbReference type="EMBL" id="CAG9828083.1"/>
    </source>
</evidence>
<evidence type="ECO:0000256" key="5">
    <source>
        <dbReference type="ARBA" id="ARBA00022490"/>
    </source>
</evidence>
<dbReference type="EC" id="2.7.11.1" evidence="4 22"/>
<keyword evidence="6" id="KW-0690">Ribosome biogenesis</keyword>
<accession>A0A9N9SN35</accession>
<dbReference type="OrthoDB" id="205248at2759"/>
<evidence type="ECO:0000256" key="3">
    <source>
        <dbReference type="ARBA" id="ARBA00009196"/>
    </source>
</evidence>
<sequence>MSCPWAKIEKPEPVNLEEIMSEEVARELQAKEDKKLNREVNEQLENAEQLPTDIPSDILKALSDNAFDSDETIAKMLQMQYDKEYDDQLKRTEEKFNGSSKVSISFDNYRRAPLNEDFISDSEEEEIVDVRDRKFWDRFESLEREFASIPQCGYKVQPDGQMVTKHDVVMSGRKNACKLLSFPPEFQTGDGENFDLKLSNKVFNSLKMYSKHEQARRHKVHDKKEDQATAEFGVDEFTRLLLYKMINNQLLERVNGVISIGKEAVILHADSDPSFPFDSNLPKECVIKIFKTTLSEFKQRDKYIKDDHRFKDRIGKQTARKTVYIWAEKEMANLMRLQKAEIPCPKVVTLKNHLLVMSFIGENHRPAPKLKDAVMSDADYIIAYEQFFSKKDVPDVATPDELFTSITGCDFRDQIALANIRESFKMKPHLVDKPGIELSYNFNTAWEKTKVGEISPVVSEVDLSIKKVISAIPDDISLVEPPKA</sequence>
<keyword evidence="16" id="KW-0391">Immunity</keyword>
<dbReference type="GO" id="GO:0004674">
    <property type="term" value="F:protein serine/threonine kinase activity"/>
    <property type="evidence" value="ECO:0007669"/>
    <property type="project" value="UniProtKB-UniRule"/>
</dbReference>
<dbReference type="InterPro" id="IPR017406">
    <property type="entry name" value="Ser/Thr_kinase_Rio3"/>
</dbReference>